<dbReference type="STRING" id="1797768.A3C59_00545"/>
<sequence length="335" mass="37992">MIKVGIVGSGFGLYGLLPAFNSTPNCKVISICGSESERMLDYCMSIGLKKIYRSWQEMLDKEDLEAIALAVTPNAQYEIAKAAIEKGLHIFAEKPLTATLEQAQELLQLASQKKIVHAIDFLFPEIEEWKKVKKLLDKKVCGNLKQINLKWDFLSYDIKNQKSSWKTNTAEGGGALSFYFSHSLYYLEYFAGKIFDLKSRLSYASKSPNGGDVGVDLQLEFENGVLCNAHINCNSSDVNKHQLEFICDEGTINLENENNITSNFIIKIKKNGEEKQLPLPHEQNIEGEDERVRIVRKLATRFINSIIQEKQFIPSFNEGVRVQELIEKIRNQNVT</sequence>
<dbReference type="Gene3D" id="3.30.360.10">
    <property type="entry name" value="Dihydrodipicolinate Reductase, domain 2"/>
    <property type="match status" value="1"/>
</dbReference>
<feature type="domain" description="GFO/IDH/MocA-like oxidoreductase" evidence="3">
    <location>
        <begin position="129"/>
        <end position="252"/>
    </location>
</feature>
<dbReference type="GO" id="GO:0016491">
    <property type="term" value="F:oxidoreductase activity"/>
    <property type="evidence" value="ECO:0007669"/>
    <property type="project" value="UniProtKB-KW"/>
</dbReference>
<reference evidence="4 5" key="1">
    <citation type="journal article" date="2016" name="Nat. Commun.">
        <title>Thousands of microbial genomes shed light on interconnected biogeochemical processes in an aquifer system.</title>
        <authorList>
            <person name="Anantharaman K."/>
            <person name="Brown C.T."/>
            <person name="Hug L.A."/>
            <person name="Sharon I."/>
            <person name="Castelle C.J."/>
            <person name="Probst A.J."/>
            <person name="Thomas B.C."/>
            <person name="Singh A."/>
            <person name="Wilkins M.J."/>
            <person name="Karaoz U."/>
            <person name="Brodie E.L."/>
            <person name="Williams K.H."/>
            <person name="Hubbard S.S."/>
            <person name="Banfield J.F."/>
        </authorList>
    </citation>
    <scope>NUCLEOTIDE SEQUENCE [LARGE SCALE GENOMIC DNA]</scope>
</reference>
<evidence type="ECO:0000313" key="5">
    <source>
        <dbReference type="Proteomes" id="UP000176902"/>
    </source>
</evidence>
<evidence type="ECO:0000256" key="1">
    <source>
        <dbReference type="ARBA" id="ARBA00023002"/>
    </source>
</evidence>
<dbReference type="GO" id="GO:0000166">
    <property type="term" value="F:nucleotide binding"/>
    <property type="evidence" value="ECO:0007669"/>
    <property type="project" value="InterPro"/>
</dbReference>
<comment type="caution">
    <text evidence="4">The sequence shown here is derived from an EMBL/GenBank/DDBJ whole genome shotgun (WGS) entry which is preliminary data.</text>
</comment>
<dbReference type="PANTHER" id="PTHR43818">
    <property type="entry name" value="BCDNA.GH03377"/>
    <property type="match status" value="1"/>
</dbReference>
<evidence type="ECO:0000313" key="4">
    <source>
        <dbReference type="EMBL" id="OGE30457.1"/>
    </source>
</evidence>
<dbReference type="Gene3D" id="3.40.50.720">
    <property type="entry name" value="NAD(P)-binding Rossmann-like Domain"/>
    <property type="match status" value="1"/>
</dbReference>
<gene>
    <name evidence="4" type="ORF">A3C59_00545</name>
</gene>
<dbReference type="SUPFAM" id="SSF51735">
    <property type="entry name" value="NAD(P)-binding Rossmann-fold domains"/>
    <property type="match status" value="1"/>
</dbReference>
<dbReference type="AlphaFoldDB" id="A0A1F5JPA0"/>
<dbReference type="Proteomes" id="UP000176902">
    <property type="component" value="Unassembled WGS sequence"/>
</dbReference>
<protein>
    <recommendedName>
        <fullName evidence="6">Gfo/Idh/MocA-like oxidoreductase N-terminal domain-containing protein</fullName>
    </recommendedName>
</protein>
<evidence type="ECO:0000259" key="2">
    <source>
        <dbReference type="Pfam" id="PF01408"/>
    </source>
</evidence>
<accession>A0A1F5JPA0</accession>
<dbReference type="EMBL" id="MFCV01000047">
    <property type="protein sequence ID" value="OGE30457.1"/>
    <property type="molecule type" value="Genomic_DNA"/>
</dbReference>
<proteinExistence type="predicted"/>
<dbReference type="InterPro" id="IPR036291">
    <property type="entry name" value="NAD(P)-bd_dom_sf"/>
</dbReference>
<dbReference type="InterPro" id="IPR055170">
    <property type="entry name" value="GFO_IDH_MocA-like_dom"/>
</dbReference>
<evidence type="ECO:0000259" key="3">
    <source>
        <dbReference type="Pfam" id="PF22725"/>
    </source>
</evidence>
<dbReference type="InterPro" id="IPR050463">
    <property type="entry name" value="Gfo/Idh/MocA_oxidrdct_glycsds"/>
</dbReference>
<dbReference type="SUPFAM" id="SSF55347">
    <property type="entry name" value="Glyceraldehyde-3-phosphate dehydrogenase-like, C-terminal domain"/>
    <property type="match status" value="1"/>
</dbReference>
<organism evidence="4 5">
    <name type="scientific">Candidatus Daviesbacteria bacterium RIFCSPHIGHO2_02_FULL_36_13</name>
    <dbReference type="NCBI Taxonomy" id="1797768"/>
    <lineage>
        <taxon>Bacteria</taxon>
        <taxon>Candidatus Daviesiibacteriota</taxon>
    </lineage>
</organism>
<feature type="domain" description="Gfo/Idh/MocA-like oxidoreductase N-terminal" evidence="2">
    <location>
        <begin position="2"/>
        <end position="116"/>
    </location>
</feature>
<dbReference type="PANTHER" id="PTHR43818:SF11">
    <property type="entry name" value="BCDNA.GH03377"/>
    <property type="match status" value="1"/>
</dbReference>
<name>A0A1F5JPA0_9BACT</name>
<evidence type="ECO:0008006" key="6">
    <source>
        <dbReference type="Google" id="ProtNLM"/>
    </source>
</evidence>
<dbReference type="InterPro" id="IPR000683">
    <property type="entry name" value="Gfo/Idh/MocA-like_OxRdtase_N"/>
</dbReference>
<dbReference type="Pfam" id="PF01408">
    <property type="entry name" value="GFO_IDH_MocA"/>
    <property type="match status" value="1"/>
</dbReference>
<keyword evidence="1" id="KW-0560">Oxidoreductase</keyword>
<dbReference type="Pfam" id="PF22725">
    <property type="entry name" value="GFO_IDH_MocA_C3"/>
    <property type="match status" value="1"/>
</dbReference>